<sequence length="64" mass="7577">MPAFDQCWSFNWRWRQLRHYQGYLSDAVGPAHKFVVLHRLCFCMVIRLVFGYVNSFTLVPAISP</sequence>
<proteinExistence type="predicted"/>
<comment type="caution">
    <text evidence="1">The sequence shown here is derived from an EMBL/GenBank/DDBJ whole genome shotgun (WGS) entry which is preliminary data.</text>
</comment>
<gene>
    <name evidence="1" type="ORF">LITE_LOCUS33825</name>
</gene>
<evidence type="ECO:0000313" key="1">
    <source>
        <dbReference type="EMBL" id="CAI0459077.1"/>
    </source>
</evidence>
<name>A0AAV0NKS9_9ROSI</name>
<feature type="non-terminal residue" evidence="1">
    <location>
        <position position="64"/>
    </location>
</feature>
<keyword evidence="2" id="KW-1185">Reference proteome</keyword>
<organism evidence="1 2">
    <name type="scientific">Linum tenue</name>
    <dbReference type="NCBI Taxonomy" id="586396"/>
    <lineage>
        <taxon>Eukaryota</taxon>
        <taxon>Viridiplantae</taxon>
        <taxon>Streptophyta</taxon>
        <taxon>Embryophyta</taxon>
        <taxon>Tracheophyta</taxon>
        <taxon>Spermatophyta</taxon>
        <taxon>Magnoliopsida</taxon>
        <taxon>eudicotyledons</taxon>
        <taxon>Gunneridae</taxon>
        <taxon>Pentapetalae</taxon>
        <taxon>rosids</taxon>
        <taxon>fabids</taxon>
        <taxon>Malpighiales</taxon>
        <taxon>Linaceae</taxon>
        <taxon>Linum</taxon>
    </lineage>
</organism>
<accession>A0AAV0NKS9</accession>
<evidence type="ECO:0000313" key="2">
    <source>
        <dbReference type="Proteomes" id="UP001154282"/>
    </source>
</evidence>
<dbReference type="Proteomes" id="UP001154282">
    <property type="component" value="Unassembled WGS sequence"/>
</dbReference>
<reference evidence="1" key="1">
    <citation type="submission" date="2022-08" db="EMBL/GenBank/DDBJ databases">
        <authorList>
            <person name="Gutierrez-Valencia J."/>
        </authorList>
    </citation>
    <scope>NUCLEOTIDE SEQUENCE</scope>
</reference>
<dbReference type="EMBL" id="CAMGYJ010000008">
    <property type="protein sequence ID" value="CAI0459077.1"/>
    <property type="molecule type" value="Genomic_DNA"/>
</dbReference>
<protein>
    <submittedName>
        <fullName evidence="1">Uncharacterized protein</fullName>
    </submittedName>
</protein>
<dbReference type="AlphaFoldDB" id="A0AAV0NKS9"/>